<evidence type="ECO:0000259" key="2">
    <source>
        <dbReference type="Pfam" id="PF21307"/>
    </source>
</evidence>
<dbReference type="GO" id="GO:0004560">
    <property type="term" value="F:alpha-L-fucosidase activity"/>
    <property type="evidence" value="ECO:0007669"/>
    <property type="project" value="InterPro"/>
</dbReference>
<feature type="domain" description="Alpha fucosidase A-like C-terminal" evidence="2">
    <location>
        <begin position="662"/>
        <end position="727"/>
    </location>
</feature>
<dbReference type="Pfam" id="PF14498">
    <property type="entry name" value="Glyco_hyd_65N_2"/>
    <property type="match status" value="1"/>
</dbReference>
<dbReference type="Pfam" id="PF21307">
    <property type="entry name" value="Glyco_hydro_95_C"/>
    <property type="match status" value="1"/>
</dbReference>
<dbReference type="Pfam" id="PF22124">
    <property type="entry name" value="Glyco_hydro_95_cat"/>
    <property type="match status" value="1"/>
</dbReference>
<dbReference type="FunFam" id="1.50.10.10:FF:000028">
    <property type="entry name" value="Alpha-L-fucosidase 2"/>
    <property type="match status" value="1"/>
</dbReference>
<dbReference type="KEGG" id="vpy:HZI73_25330"/>
<dbReference type="PANTHER" id="PTHR31084:SF0">
    <property type="entry name" value="ALPHA-L-FUCOSIDASE 2"/>
    <property type="match status" value="1"/>
</dbReference>
<keyword evidence="5" id="KW-1185">Reference proteome</keyword>
<evidence type="ECO:0000259" key="3">
    <source>
        <dbReference type="Pfam" id="PF22124"/>
    </source>
</evidence>
<evidence type="ECO:0000259" key="1">
    <source>
        <dbReference type="Pfam" id="PF14498"/>
    </source>
</evidence>
<gene>
    <name evidence="4" type="ORF">HZI73_25330</name>
</gene>
<dbReference type="GO" id="GO:0005975">
    <property type="term" value="P:carbohydrate metabolic process"/>
    <property type="evidence" value="ECO:0007669"/>
    <property type="project" value="InterPro"/>
</dbReference>
<dbReference type="InterPro" id="IPR054363">
    <property type="entry name" value="GH95_cat"/>
</dbReference>
<dbReference type="InterPro" id="IPR008928">
    <property type="entry name" value="6-hairpin_glycosidase_sf"/>
</dbReference>
<dbReference type="AlphaFoldDB" id="A0A8J8MP51"/>
<keyword evidence="4" id="KW-0378">Hydrolase</keyword>
<reference evidence="4" key="1">
    <citation type="submission" date="2020-07" db="EMBL/GenBank/DDBJ databases">
        <title>Vallitalea pronyensis genome.</title>
        <authorList>
            <person name="Postec A."/>
        </authorList>
    </citation>
    <scope>NUCLEOTIDE SEQUENCE</scope>
    <source>
        <strain evidence="4">FatNI3</strain>
    </source>
</reference>
<organism evidence="4 5">
    <name type="scientific">Vallitalea pronyensis</name>
    <dbReference type="NCBI Taxonomy" id="1348613"/>
    <lineage>
        <taxon>Bacteria</taxon>
        <taxon>Bacillati</taxon>
        <taxon>Bacillota</taxon>
        <taxon>Clostridia</taxon>
        <taxon>Lachnospirales</taxon>
        <taxon>Vallitaleaceae</taxon>
        <taxon>Vallitalea</taxon>
    </lineage>
</organism>
<dbReference type="PIRSF" id="PIRSF007663">
    <property type="entry name" value="UCP007663"/>
    <property type="match status" value="1"/>
</dbReference>
<feature type="domain" description="Glycosyl hydrolase family 95 catalytic" evidence="3">
    <location>
        <begin position="257"/>
        <end position="660"/>
    </location>
</feature>
<name>A0A8J8MP51_9FIRM</name>
<dbReference type="Proteomes" id="UP000683246">
    <property type="component" value="Chromosome"/>
</dbReference>
<dbReference type="PANTHER" id="PTHR31084">
    <property type="entry name" value="ALPHA-L-FUCOSIDASE 2"/>
    <property type="match status" value="1"/>
</dbReference>
<evidence type="ECO:0000313" key="4">
    <source>
        <dbReference type="EMBL" id="QUI25415.1"/>
    </source>
</evidence>
<sequence>MNKELWYKQPAKQWEEALPIGNGRLGAMVCGHVKEEVIYLNEDSIWYGGPKKRTNKDTKAYLPKIRQLLFDGELKKAEYLAKMAMTSSPKYLNPYLPLGELRMFFAEHEDQVKNYKRILDLSDATVQSHYLINGVTYSREMFSSIEDEVMVMKLTADKKGALTFCANLNRRPYEEILEVVAEDSVAYHGTCGVDGVTFTALLKIVPIGGKVSHIGDFISVEDADEALIFIAANSTYRVADTLMACVNQIDAVYHKPYEQLKTRHKDSYKNQFDRVELELGKIEARTSDLPTDERLASFNGSDLGLIETYFNYGRYLLIASSQPGTLPANLQGIWNHGYTPAWESKYTININAQMNYWPSEVCHLSECHEPLFDLMERLVVNGRRVAKEVYGCRGFMAHHNTNHWGDADCEGILANSPFWQMGGAWLCLHLWEHYAYSMDETFLANKALPMMKEASRFILDYMVESPEGYLVTGPTVSPENDYIVSNGHSGALCMGPSMDTQITRELFNKCMEGASVLEDEDSIYEEMKNALKKMPDIKLGKHGQIMEWAVDYDEVEVGHRHISHLFALYPGTQISKKKTPKLYEGAKKTLERRLSAGGGHTGWSRAWIIMFYARLHAGDTAYENMIALLNQSTYPNLFDCHPPFQIDGNFGATAAIAEMLIQSHEEYIEMLPGLPTLWECGSVKGLKARGGYTVDISWSEGAITTISIVSLKTTECKMVINGKRRKIKLTAGETTKLCLDTIHDTVQV</sequence>
<dbReference type="InterPro" id="IPR049053">
    <property type="entry name" value="AFCA-like_C"/>
</dbReference>
<feature type="domain" description="Glycosyl hydrolase family 95 N-terminal" evidence="1">
    <location>
        <begin position="5"/>
        <end position="237"/>
    </location>
</feature>
<dbReference type="InterPro" id="IPR016518">
    <property type="entry name" value="Alpha-L-fucosidase"/>
</dbReference>
<proteinExistence type="predicted"/>
<accession>A0A8J8MP51</accession>
<protein>
    <submittedName>
        <fullName evidence="4">Glycoside hydrolase family 95 protein</fullName>
    </submittedName>
</protein>
<dbReference type="InterPro" id="IPR027414">
    <property type="entry name" value="GH95_N_dom"/>
</dbReference>
<dbReference type="SUPFAM" id="SSF48208">
    <property type="entry name" value="Six-hairpin glycosidases"/>
    <property type="match status" value="1"/>
</dbReference>
<dbReference type="RefSeq" id="WP_212696120.1">
    <property type="nucleotide sequence ID" value="NZ_CP058649.1"/>
</dbReference>
<dbReference type="InterPro" id="IPR012341">
    <property type="entry name" value="6hp_glycosidase-like_sf"/>
</dbReference>
<dbReference type="Gene3D" id="1.50.10.10">
    <property type="match status" value="1"/>
</dbReference>
<dbReference type="EMBL" id="CP058649">
    <property type="protein sequence ID" value="QUI25415.1"/>
    <property type="molecule type" value="Genomic_DNA"/>
</dbReference>
<evidence type="ECO:0000313" key="5">
    <source>
        <dbReference type="Proteomes" id="UP000683246"/>
    </source>
</evidence>